<keyword evidence="2" id="KW-0472">Membrane</keyword>
<keyword evidence="5" id="KW-1185">Reference proteome</keyword>
<dbReference type="EMBL" id="OX597838">
    <property type="protein sequence ID" value="CAI9740877.1"/>
    <property type="molecule type" value="Genomic_DNA"/>
</dbReference>
<feature type="transmembrane region" description="Helical" evidence="2">
    <location>
        <begin position="316"/>
        <end position="332"/>
    </location>
</feature>
<accession>A0AA36BW76</accession>
<feature type="transmembrane region" description="Helical" evidence="2">
    <location>
        <begin position="270"/>
        <end position="296"/>
    </location>
</feature>
<keyword evidence="2" id="KW-1133">Transmembrane helix</keyword>
<reference evidence="4" key="1">
    <citation type="submission" date="2023-08" db="EMBL/GenBank/DDBJ databases">
        <authorList>
            <person name="Alioto T."/>
            <person name="Alioto T."/>
            <person name="Gomez Garrido J."/>
        </authorList>
    </citation>
    <scope>NUCLEOTIDE SEQUENCE</scope>
</reference>
<evidence type="ECO:0000256" key="1">
    <source>
        <dbReference type="SAM" id="MobiDB-lite"/>
    </source>
</evidence>
<feature type="transmembrane region" description="Helical" evidence="2">
    <location>
        <begin position="223"/>
        <end position="249"/>
    </location>
</feature>
<dbReference type="AlphaFoldDB" id="A0AA36BW76"/>
<keyword evidence="2" id="KW-0812">Transmembrane</keyword>
<feature type="transmembrane region" description="Helical" evidence="2">
    <location>
        <begin position="344"/>
        <end position="365"/>
    </location>
</feature>
<dbReference type="InterPro" id="IPR052728">
    <property type="entry name" value="O2_lipid_transport_reg"/>
</dbReference>
<gene>
    <name evidence="4" type="ORF">OCTVUL_1B003764</name>
</gene>
<feature type="compositionally biased region" description="Low complexity" evidence="1">
    <location>
        <begin position="31"/>
        <end position="40"/>
    </location>
</feature>
<feature type="transmembrane region" description="Helical" evidence="2">
    <location>
        <begin position="456"/>
        <end position="478"/>
    </location>
</feature>
<feature type="compositionally biased region" description="Pro residues" evidence="1">
    <location>
        <begin position="63"/>
        <end position="81"/>
    </location>
</feature>
<feature type="transmembrane region" description="Helical" evidence="2">
    <location>
        <begin position="185"/>
        <end position="203"/>
    </location>
</feature>
<sequence>MEMSNGLQRYSRKSTSVGGAELTTADAVGEISAATSSSSIAKDDESPEKASTSQANKKVVAPVMPPPQPPSPTLPPPPPLEDPSLSENERHALSNIYNDITSPAQTDYLDERKSSEAYEIVDAKEVNQSTSHYDIAMPSEVSFDRQNSEIKEILGSFLLAFSLKRNANKILTCTHSVEMLSSLNGIRFLSMVWIILAHTYLLGMNDEIKNPMSAIPIAQRFTFQAVFSATFAADTFFLLSGTLLTYSFIDNFYSRGENGLKHIFKIYLTRFLRLPSVGLLVVTFLLCAYVAATTVLWQKLFTGTSITFDDVYTKPWTRMSPFLIGILLGYFLRMKHRKRSISKLYLSFGWFITLAISMVICYIKYTMYKTDDPIVWTNAQTTSYELLSRPIWALLVSWVIVICASGNGGIVTSILSYSAFIPLDRLTYGAFLLHPIIMTIAKRLNMVTIYLSTPTVMYTFIGHLVITYGVSFITTIMFDSPVRMITKVFNRK</sequence>
<evidence type="ECO:0000259" key="3">
    <source>
        <dbReference type="Pfam" id="PF01757"/>
    </source>
</evidence>
<dbReference type="Pfam" id="PF01757">
    <property type="entry name" value="Acyl_transf_3"/>
    <property type="match status" value="1"/>
</dbReference>
<feature type="region of interest" description="Disordered" evidence="1">
    <location>
        <begin position="1"/>
        <end position="86"/>
    </location>
</feature>
<evidence type="ECO:0000313" key="5">
    <source>
        <dbReference type="Proteomes" id="UP001162480"/>
    </source>
</evidence>
<dbReference type="PANTHER" id="PTHR11161">
    <property type="entry name" value="O-ACYLTRANSFERASE"/>
    <property type="match status" value="1"/>
</dbReference>
<dbReference type="PANTHER" id="PTHR11161:SF0">
    <property type="entry name" value="O-ACYLTRANSFERASE LIKE PROTEIN"/>
    <property type="match status" value="1"/>
</dbReference>
<protein>
    <recommendedName>
        <fullName evidence="3">Acyltransferase 3 domain-containing protein</fullName>
    </recommendedName>
</protein>
<organism evidence="4 5">
    <name type="scientific">Octopus vulgaris</name>
    <name type="common">Common octopus</name>
    <dbReference type="NCBI Taxonomy" id="6645"/>
    <lineage>
        <taxon>Eukaryota</taxon>
        <taxon>Metazoa</taxon>
        <taxon>Spiralia</taxon>
        <taxon>Lophotrochozoa</taxon>
        <taxon>Mollusca</taxon>
        <taxon>Cephalopoda</taxon>
        <taxon>Coleoidea</taxon>
        <taxon>Octopodiformes</taxon>
        <taxon>Octopoda</taxon>
        <taxon>Incirrata</taxon>
        <taxon>Octopodidae</taxon>
        <taxon>Octopus</taxon>
    </lineage>
</organism>
<feature type="domain" description="Acyltransferase 3" evidence="3">
    <location>
        <begin position="181"/>
        <end position="305"/>
    </location>
</feature>
<dbReference type="Proteomes" id="UP001162480">
    <property type="component" value="Chromosome 25"/>
</dbReference>
<feature type="transmembrane region" description="Helical" evidence="2">
    <location>
        <begin position="426"/>
        <end position="444"/>
    </location>
</feature>
<feature type="transmembrane region" description="Helical" evidence="2">
    <location>
        <begin position="391"/>
        <end position="414"/>
    </location>
</feature>
<evidence type="ECO:0000256" key="2">
    <source>
        <dbReference type="SAM" id="Phobius"/>
    </source>
</evidence>
<evidence type="ECO:0000313" key="4">
    <source>
        <dbReference type="EMBL" id="CAI9740877.1"/>
    </source>
</evidence>
<feature type="compositionally biased region" description="Polar residues" evidence="1">
    <location>
        <begin position="1"/>
        <end position="17"/>
    </location>
</feature>
<dbReference type="GO" id="GO:0016747">
    <property type="term" value="F:acyltransferase activity, transferring groups other than amino-acyl groups"/>
    <property type="evidence" value="ECO:0007669"/>
    <property type="project" value="InterPro"/>
</dbReference>
<dbReference type="InterPro" id="IPR002656">
    <property type="entry name" value="Acyl_transf_3_dom"/>
</dbReference>
<proteinExistence type="predicted"/>
<name>A0AA36BW76_OCTVU</name>